<dbReference type="Proteomes" id="UP000066624">
    <property type="component" value="Chromosome"/>
</dbReference>
<evidence type="ECO:0000313" key="2">
    <source>
        <dbReference type="Proteomes" id="UP000066624"/>
    </source>
</evidence>
<dbReference type="AlphaFoldDB" id="A0A0K0XXA5"/>
<dbReference type="InterPro" id="IPR008869">
    <property type="entry name" value="MlaC/ttg2D"/>
</dbReference>
<dbReference type="InterPro" id="IPR042245">
    <property type="entry name" value="Tgt2/MlaC_sf"/>
</dbReference>
<reference evidence="1 2" key="1">
    <citation type="submission" date="2015-07" db="EMBL/GenBank/DDBJ databases">
        <authorList>
            <person name="Noorani M."/>
        </authorList>
    </citation>
    <scope>NUCLEOTIDE SEQUENCE [LARGE SCALE GENOMIC DNA]</scope>
    <source>
        <strain evidence="1 2">KCTC 42284</strain>
    </source>
</reference>
<accession>A0A0K0XXA5</accession>
<dbReference type="RefSeq" id="WP_049725882.1">
    <property type="nucleotide sequence ID" value="NZ_CP012154.1"/>
</dbReference>
<dbReference type="EMBL" id="CP012154">
    <property type="protein sequence ID" value="AKS42310.1"/>
    <property type="molecule type" value="Genomic_DNA"/>
</dbReference>
<dbReference type="OrthoDB" id="9787053at2"/>
<dbReference type="Gene3D" id="3.10.450.710">
    <property type="entry name" value="Tgt2/MlaC"/>
    <property type="match status" value="1"/>
</dbReference>
<dbReference type="Pfam" id="PF05494">
    <property type="entry name" value="MlaC"/>
    <property type="match status" value="1"/>
</dbReference>
<dbReference type="STRING" id="1579979.WM2015_1944"/>
<sequence>MRSNPMTLGLIALSLLGLSASTLANGDPVEMVRETTGELFALVEAHRDDYEQDPSTLHAELKRVLGERTDSIYSARLVLGRYGRGLDAGQVEAFADALTDVLMRRYASGLMDFQSRDQVEVLPLAGENTDRMTRVRTRIQLDNGEKAPVDYMLRKRDGQWLVFDVIVEGISYVSTFRNQFAEEIRRNGFDATLERLQRGEIDIEVGGDGQSG</sequence>
<evidence type="ECO:0000313" key="1">
    <source>
        <dbReference type="EMBL" id="AKS42310.1"/>
    </source>
</evidence>
<keyword evidence="2" id="KW-1185">Reference proteome</keyword>
<protein>
    <submittedName>
        <fullName evidence="1">Toluene tolerance</fullName>
    </submittedName>
</protein>
<dbReference type="PANTHER" id="PTHR36573">
    <property type="entry name" value="INTERMEMBRANE PHOSPHOLIPID TRANSPORT SYSTEM BINDING PROTEIN MLAC"/>
    <property type="match status" value="1"/>
</dbReference>
<name>A0A0K0XXA5_9GAMM</name>
<organism evidence="1 2">
    <name type="scientific">Wenzhouxiangella marina</name>
    <dbReference type="NCBI Taxonomy" id="1579979"/>
    <lineage>
        <taxon>Bacteria</taxon>
        <taxon>Pseudomonadati</taxon>
        <taxon>Pseudomonadota</taxon>
        <taxon>Gammaproteobacteria</taxon>
        <taxon>Chromatiales</taxon>
        <taxon>Wenzhouxiangellaceae</taxon>
        <taxon>Wenzhouxiangella</taxon>
    </lineage>
</organism>
<dbReference type="PANTHER" id="PTHR36573:SF1">
    <property type="entry name" value="INTERMEMBRANE PHOSPHOLIPID TRANSPORT SYSTEM BINDING PROTEIN MLAC"/>
    <property type="match status" value="1"/>
</dbReference>
<dbReference type="PIRSF" id="PIRSF004649">
    <property type="entry name" value="MlaC"/>
    <property type="match status" value="1"/>
</dbReference>
<dbReference type="KEGG" id="wma:WM2015_1944"/>
<gene>
    <name evidence="1" type="ORF">WM2015_1944</name>
</gene>
<proteinExistence type="predicted"/>